<dbReference type="GO" id="GO:0008168">
    <property type="term" value="F:methyltransferase activity"/>
    <property type="evidence" value="ECO:0007669"/>
    <property type="project" value="UniProtKB-KW"/>
</dbReference>
<dbReference type="GO" id="GO:0032259">
    <property type="term" value="P:methylation"/>
    <property type="evidence" value="ECO:0007669"/>
    <property type="project" value="UniProtKB-KW"/>
</dbReference>
<dbReference type="SUPFAM" id="SSF53335">
    <property type="entry name" value="S-adenosyl-L-methionine-dependent methyltransferases"/>
    <property type="match status" value="1"/>
</dbReference>
<comment type="caution">
    <text evidence="2">The sequence shown here is derived from an EMBL/GenBank/DDBJ whole genome shotgun (WGS) entry which is preliminary data.</text>
</comment>
<organism evidence="2 3">
    <name type="scientific">Apiospora aurea</name>
    <dbReference type="NCBI Taxonomy" id="335848"/>
    <lineage>
        <taxon>Eukaryota</taxon>
        <taxon>Fungi</taxon>
        <taxon>Dikarya</taxon>
        <taxon>Ascomycota</taxon>
        <taxon>Pezizomycotina</taxon>
        <taxon>Sordariomycetes</taxon>
        <taxon>Xylariomycetidae</taxon>
        <taxon>Amphisphaeriales</taxon>
        <taxon>Apiosporaceae</taxon>
        <taxon>Apiospora</taxon>
    </lineage>
</organism>
<proteinExistence type="predicted"/>
<keyword evidence="3" id="KW-1185">Reference proteome</keyword>
<sequence>MDPAALFDSPREVTNSSISDPASQVGVGGRMYQAYREDTYYLPNDADEQDRLDFQHEMTAVLLDKRLAVAPVQSPKHVLDVATGTGIWALDYATENPRERGHRHRPESDPAGHGGYGAQLQVHSRGLGRPLDLRTIMRHAYENCPCQTVISECDKLFSFCLPEENAPLIITRAVNPGGWIEYVDQSVEPMRHGGTAEGSVWHRYVTTFLKTMRQFGRDLQCPRKYKQWLEEVGFVNVQEELIPIPMSPWPSNPKLKLAGSYALVKTRTGDLQVAKPIFLRGGMSDLEYEELANNVKLEISDRNNQFYILLVVVYGQKPPAG</sequence>
<reference evidence="2 3" key="1">
    <citation type="submission" date="2023-01" db="EMBL/GenBank/DDBJ databases">
        <title>Analysis of 21 Apiospora genomes using comparative genomics revels a genus with tremendous synthesis potential of carbohydrate active enzymes and secondary metabolites.</title>
        <authorList>
            <person name="Sorensen T."/>
        </authorList>
    </citation>
    <scope>NUCLEOTIDE SEQUENCE [LARGE SCALE GENOMIC DNA]</scope>
    <source>
        <strain evidence="2 3">CBS 24483</strain>
    </source>
</reference>
<keyword evidence="2" id="KW-0489">Methyltransferase</keyword>
<feature type="compositionally biased region" description="Polar residues" evidence="1">
    <location>
        <begin position="12"/>
        <end position="22"/>
    </location>
</feature>
<evidence type="ECO:0000256" key="1">
    <source>
        <dbReference type="SAM" id="MobiDB-lite"/>
    </source>
</evidence>
<dbReference type="Proteomes" id="UP001391051">
    <property type="component" value="Unassembled WGS sequence"/>
</dbReference>
<gene>
    <name evidence="2" type="ORF">PG986_005655</name>
</gene>
<protein>
    <submittedName>
        <fullName evidence="2">S-adenosylmethionine-dependent methyltransferase</fullName>
    </submittedName>
</protein>
<feature type="region of interest" description="Disordered" evidence="1">
    <location>
        <begin position="94"/>
        <end position="116"/>
    </location>
</feature>
<evidence type="ECO:0000313" key="3">
    <source>
        <dbReference type="Proteomes" id="UP001391051"/>
    </source>
</evidence>
<name>A0ABR1QI65_9PEZI</name>
<dbReference type="GeneID" id="92074939"/>
<dbReference type="InterPro" id="IPR029063">
    <property type="entry name" value="SAM-dependent_MTases_sf"/>
</dbReference>
<evidence type="ECO:0000313" key="2">
    <source>
        <dbReference type="EMBL" id="KAK7956433.1"/>
    </source>
</evidence>
<feature type="region of interest" description="Disordered" evidence="1">
    <location>
        <begin position="1"/>
        <end position="24"/>
    </location>
</feature>
<accession>A0ABR1QI65</accession>
<dbReference type="RefSeq" id="XP_066701739.1">
    <property type="nucleotide sequence ID" value="XM_066841877.1"/>
</dbReference>
<dbReference type="EMBL" id="JAQQWE010000004">
    <property type="protein sequence ID" value="KAK7956433.1"/>
    <property type="molecule type" value="Genomic_DNA"/>
</dbReference>
<keyword evidence="2" id="KW-0808">Transferase</keyword>